<dbReference type="Gene3D" id="3.40.50.720">
    <property type="entry name" value="NAD(P)-binding Rossmann-like Domain"/>
    <property type="match status" value="1"/>
</dbReference>
<dbReference type="PANTHER" id="PTHR44196:SF2">
    <property type="entry name" value="SHORT-CHAIN DEHYDROGENASE-RELATED"/>
    <property type="match status" value="1"/>
</dbReference>
<dbReference type="GO" id="GO:0016491">
    <property type="term" value="F:oxidoreductase activity"/>
    <property type="evidence" value="ECO:0007669"/>
    <property type="project" value="UniProtKB-KW"/>
</dbReference>
<dbReference type="CDD" id="cd05233">
    <property type="entry name" value="SDR_c"/>
    <property type="match status" value="1"/>
</dbReference>
<dbReference type="GO" id="GO:0016020">
    <property type="term" value="C:membrane"/>
    <property type="evidence" value="ECO:0007669"/>
    <property type="project" value="TreeGrafter"/>
</dbReference>
<dbReference type="RefSeq" id="WP_424991535.1">
    <property type="nucleotide sequence ID" value="NZ_SOAW01000002.1"/>
</dbReference>
<evidence type="ECO:0000259" key="4">
    <source>
        <dbReference type="SMART" id="SM00822"/>
    </source>
</evidence>
<accession>A0A4R7J4B5</accession>
<dbReference type="PIRSF" id="PIRSF000126">
    <property type="entry name" value="11-beta-HSD1"/>
    <property type="match status" value="1"/>
</dbReference>
<keyword evidence="6" id="KW-1185">Reference proteome</keyword>
<dbReference type="PRINTS" id="PR00080">
    <property type="entry name" value="SDRFAMILY"/>
</dbReference>
<comment type="similarity">
    <text evidence="1 3">Belongs to the short-chain dehydrogenases/reductases (SDR) family.</text>
</comment>
<dbReference type="InterPro" id="IPR036291">
    <property type="entry name" value="NAD(P)-bd_dom_sf"/>
</dbReference>
<evidence type="ECO:0000256" key="1">
    <source>
        <dbReference type="ARBA" id="ARBA00006484"/>
    </source>
</evidence>
<dbReference type="SUPFAM" id="SSF51735">
    <property type="entry name" value="NAD(P)-binding Rossmann-fold domains"/>
    <property type="match status" value="1"/>
</dbReference>
<protein>
    <recommendedName>
        <fullName evidence="4">Ketoreductase domain-containing protein</fullName>
    </recommendedName>
</protein>
<evidence type="ECO:0000313" key="5">
    <source>
        <dbReference type="EMBL" id="TDT31189.1"/>
    </source>
</evidence>
<organism evidence="5 6">
    <name type="scientific">Naumannella halotolerans</name>
    <dbReference type="NCBI Taxonomy" id="993414"/>
    <lineage>
        <taxon>Bacteria</taxon>
        <taxon>Bacillati</taxon>
        <taxon>Actinomycetota</taxon>
        <taxon>Actinomycetes</taxon>
        <taxon>Propionibacteriales</taxon>
        <taxon>Propionibacteriaceae</taxon>
        <taxon>Naumannella</taxon>
    </lineage>
</organism>
<reference evidence="5 6" key="1">
    <citation type="submission" date="2019-03" db="EMBL/GenBank/DDBJ databases">
        <title>Genomic Encyclopedia of Archaeal and Bacterial Type Strains, Phase II (KMG-II): from individual species to whole genera.</title>
        <authorList>
            <person name="Goeker M."/>
        </authorList>
    </citation>
    <scope>NUCLEOTIDE SEQUENCE [LARGE SCALE GENOMIC DNA]</scope>
    <source>
        <strain evidence="5 6">DSM 24323</strain>
    </source>
</reference>
<name>A0A4R7J4B5_9ACTN</name>
<comment type="caution">
    <text evidence="5">The sequence shown here is derived from an EMBL/GenBank/DDBJ whole genome shotgun (WGS) entry which is preliminary data.</text>
</comment>
<dbReference type="Pfam" id="PF00106">
    <property type="entry name" value="adh_short"/>
    <property type="match status" value="1"/>
</dbReference>
<proteinExistence type="inferred from homology"/>
<dbReference type="Proteomes" id="UP000295371">
    <property type="component" value="Unassembled WGS sequence"/>
</dbReference>
<dbReference type="PRINTS" id="PR00081">
    <property type="entry name" value="GDHRDH"/>
</dbReference>
<dbReference type="AlphaFoldDB" id="A0A4R7J4B5"/>
<keyword evidence="2" id="KW-0560">Oxidoreductase</keyword>
<dbReference type="PANTHER" id="PTHR44196">
    <property type="entry name" value="DEHYDROGENASE/REDUCTASE SDR FAMILY MEMBER 7B"/>
    <property type="match status" value="1"/>
</dbReference>
<dbReference type="InterPro" id="IPR002347">
    <property type="entry name" value="SDR_fam"/>
</dbReference>
<dbReference type="EMBL" id="SOAW01000002">
    <property type="protein sequence ID" value="TDT31189.1"/>
    <property type="molecule type" value="Genomic_DNA"/>
</dbReference>
<evidence type="ECO:0000256" key="3">
    <source>
        <dbReference type="RuleBase" id="RU000363"/>
    </source>
</evidence>
<evidence type="ECO:0000256" key="2">
    <source>
        <dbReference type="ARBA" id="ARBA00023002"/>
    </source>
</evidence>
<sequence length="260" mass="27407">MSLPIRRALITGGTSGIGAAFARALAARGVDLVLVARDSSRLARAQQELSSAYGVRVETLPADLADRDQVETVAARIEDTGTSGVDMVINNAGFGLPGELVTPDQALHDRAFEVMIRSVMVLSAAAARQLRANGGGIIINVSSTAGWITTGNYSAIKSWTTVYSEALANQLRGTGVTVTALAPGWVHTEFHDRAGVDASKLPEAVFVDADRLVAECLRDAAAGKIISVPTPQWAAAIQIARHAPRAGIRWLSRKLSSARE</sequence>
<dbReference type="InterPro" id="IPR057326">
    <property type="entry name" value="KR_dom"/>
</dbReference>
<dbReference type="SMART" id="SM00822">
    <property type="entry name" value="PKS_KR"/>
    <property type="match status" value="1"/>
</dbReference>
<feature type="domain" description="Ketoreductase" evidence="4">
    <location>
        <begin position="6"/>
        <end position="188"/>
    </location>
</feature>
<evidence type="ECO:0000313" key="6">
    <source>
        <dbReference type="Proteomes" id="UP000295371"/>
    </source>
</evidence>
<gene>
    <name evidence="5" type="ORF">CLV29_2603</name>
</gene>